<keyword evidence="3" id="KW-1185">Reference proteome</keyword>
<feature type="non-terminal residue" evidence="2">
    <location>
        <position position="109"/>
    </location>
</feature>
<evidence type="ECO:0000313" key="2">
    <source>
        <dbReference type="EMBL" id="OCH95928.1"/>
    </source>
</evidence>
<dbReference type="EMBL" id="KV722333">
    <property type="protein sequence ID" value="OCH95928.1"/>
    <property type="molecule type" value="Genomic_DNA"/>
</dbReference>
<evidence type="ECO:0000313" key="3">
    <source>
        <dbReference type="Proteomes" id="UP000250043"/>
    </source>
</evidence>
<dbReference type="AlphaFoldDB" id="A0A8E2DUJ7"/>
<evidence type="ECO:0000256" key="1">
    <source>
        <dbReference type="SAM" id="MobiDB-lite"/>
    </source>
</evidence>
<organism evidence="2 3">
    <name type="scientific">Obba rivulosa</name>
    <dbReference type="NCBI Taxonomy" id="1052685"/>
    <lineage>
        <taxon>Eukaryota</taxon>
        <taxon>Fungi</taxon>
        <taxon>Dikarya</taxon>
        <taxon>Basidiomycota</taxon>
        <taxon>Agaricomycotina</taxon>
        <taxon>Agaricomycetes</taxon>
        <taxon>Polyporales</taxon>
        <taxon>Gelatoporiaceae</taxon>
        <taxon>Obba</taxon>
    </lineage>
</organism>
<feature type="region of interest" description="Disordered" evidence="1">
    <location>
        <begin position="1"/>
        <end position="30"/>
    </location>
</feature>
<proteinExistence type="predicted"/>
<accession>A0A8E2DUJ7</accession>
<name>A0A8E2DUJ7_9APHY</name>
<dbReference type="Proteomes" id="UP000250043">
    <property type="component" value="Unassembled WGS sequence"/>
</dbReference>
<sequence>MQPRRRTGSRSSRSSLSSHNPYASYSSHSSFHLSVSDGASEAGSLVSLPSPLIPALGLLMRKCTICPPLHCLPLSPICRLHLVTVLIVEFSTLPLETPDFLLLKSTAFI</sequence>
<gene>
    <name evidence="2" type="ORF">OBBRIDRAFT_822562</name>
</gene>
<protein>
    <submittedName>
        <fullName evidence="2">Uncharacterized protein</fullName>
    </submittedName>
</protein>
<feature type="compositionally biased region" description="Low complexity" evidence="1">
    <location>
        <begin position="9"/>
        <end position="30"/>
    </location>
</feature>
<reference evidence="2 3" key="1">
    <citation type="submission" date="2016-07" db="EMBL/GenBank/DDBJ databases">
        <title>Draft genome of the white-rot fungus Obba rivulosa 3A-2.</title>
        <authorList>
            <consortium name="DOE Joint Genome Institute"/>
            <person name="Miettinen O."/>
            <person name="Riley R."/>
            <person name="Acob R."/>
            <person name="Barry K."/>
            <person name="Cullen D."/>
            <person name="De Vries R."/>
            <person name="Hainaut M."/>
            <person name="Hatakka A."/>
            <person name="Henrissat B."/>
            <person name="Hilden K."/>
            <person name="Kuo R."/>
            <person name="Labutti K."/>
            <person name="Lipzen A."/>
            <person name="Makela M.R."/>
            <person name="Sandor L."/>
            <person name="Spatafora J.W."/>
            <person name="Grigoriev I.V."/>
            <person name="Hibbett D.S."/>
        </authorList>
    </citation>
    <scope>NUCLEOTIDE SEQUENCE [LARGE SCALE GENOMIC DNA]</scope>
    <source>
        <strain evidence="2 3">3A-2</strain>
    </source>
</reference>